<accession>A0A1Q9ENC6</accession>
<dbReference type="AlphaFoldDB" id="A0A1Q9ENC6"/>
<reference evidence="1 2" key="1">
    <citation type="submission" date="2016-02" db="EMBL/GenBank/DDBJ databases">
        <title>Genome analysis of coral dinoflagellate symbionts highlights evolutionary adaptations to a symbiotic lifestyle.</title>
        <authorList>
            <person name="Aranda M."/>
            <person name="Li Y."/>
            <person name="Liew Y.J."/>
            <person name="Baumgarten S."/>
            <person name="Simakov O."/>
            <person name="Wilson M."/>
            <person name="Piel J."/>
            <person name="Ashoor H."/>
            <person name="Bougouffa S."/>
            <person name="Bajic V.B."/>
            <person name="Ryu T."/>
            <person name="Ravasi T."/>
            <person name="Bayer T."/>
            <person name="Micklem G."/>
            <person name="Kim H."/>
            <person name="Bhak J."/>
            <person name="Lajeunesse T.C."/>
            <person name="Voolstra C.R."/>
        </authorList>
    </citation>
    <scope>NUCLEOTIDE SEQUENCE [LARGE SCALE GENOMIC DNA]</scope>
    <source>
        <strain evidence="1 2">CCMP2467</strain>
    </source>
</reference>
<dbReference type="EMBL" id="LSRX01000107">
    <property type="protein sequence ID" value="OLQ08945.1"/>
    <property type="molecule type" value="Genomic_DNA"/>
</dbReference>
<evidence type="ECO:0000313" key="2">
    <source>
        <dbReference type="Proteomes" id="UP000186817"/>
    </source>
</evidence>
<dbReference type="Proteomes" id="UP000186817">
    <property type="component" value="Unassembled WGS sequence"/>
</dbReference>
<organism evidence="1 2">
    <name type="scientific">Symbiodinium microadriaticum</name>
    <name type="common">Dinoflagellate</name>
    <name type="synonym">Zooxanthella microadriatica</name>
    <dbReference type="NCBI Taxonomy" id="2951"/>
    <lineage>
        <taxon>Eukaryota</taxon>
        <taxon>Sar</taxon>
        <taxon>Alveolata</taxon>
        <taxon>Dinophyceae</taxon>
        <taxon>Suessiales</taxon>
        <taxon>Symbiodiniaceae</taxon>
        <taxon>Symbiodinium</taxon>
    </lineage>
</organism>
<comment type="caution">
    <text evidence="1">The sequence shown here is derived from an EMBL/GenBank/DDBJ whole genome shotgun (WGS) entry which is preliminary data.</text>
</comment>
<sequence>MCRLALPYLLEPAEFSSSSGPPRVSNRIGTFADVARDYLSDIQLVDSVKFDESTGRAWFLLYNSVMSNTKEGWVILLDATRGLQAVSSPLSVAELRRCAL</sequence>
<protein>
    <submittedName>
        <fullName evidence="1">Uncharacterized protein</fullName>
    </submittedName>
</protein>
<gene>
    <name evidence="1" type="ORF">AK812_SmicGene7543</name>
</gene>
<keyword evidence="2" id="KW-1185">Reference proteome</keyword>
<proteinExistence type="predicted"/>
<evidence type="ECO:0000313" key="1">
    <source>
        <dbReference type="EMBL" id="OLQ08945.1"/>
    </source>
</evidence>
<name>A0A1Q9ENC6_SYMMI</name>